<organism evidence="5">
    <name type="scientific">viral metagenome</name>
    <dbReference type="NCBI Taxonomy" id="1070528"/>
    <lineage>
        <taxon>unclassified sequences</taxon>
        <taxon>metagenomes</taxon>
        <taxon>organismal metagenomes</taxon>
    </lineage>
</organism>
<dbReference type="Pfam" id="PF02668">
    <property type="entry name" value="TauD"/>
    <property type="match status" value="1"/>
</dbReference>
<evidence type="ECO:0000256" key="2">
    <source>
        <dbReference type="ARBA" id="ARBA00023002"/>
    </source>
</evidence>
<dbReference type="InterPro" id="IPR042098">
    <property type="entry name" value="TauD-like_sf"/>
</dbReference>
<sequence>MLKKYLLELSNTITISPSENPEEFCRQIKSISNKVPMDVAKSLLEFSHHGSQTGFLLFDGFSIEDTTHMKTPYNNNEKIGETTNLAKIQGILISTIGELVAYEAEGHGKLFQDIIPMKSMEKKQMSLSSGAELEIHTEQAFSKLRPDILSLACIRGDPDAFTYILPVKSIIKNLSHSEIELLRKPLWMTSVDFSFKLCGQEFIEGDVRGPMPIISGPEEDPRLLFDQDLMSGITEEAHQMIAKIVDIYYTHRIRHNLIPGQIIFIDNNRAVHGRSPFSPKYDGTDRFLVRCFATFDYKKSAYARNSGSRMIHAIYS</sequence>
<dbReference type="Gene3D" id="3.60.130.10">
    <property type="entry name" value="Clavaminate synthase-like"/>
    <property type="match status" value="1"/>
</dbReference>
<keyword evidence="3" id="KW-0408">Iron</keyword>
<keyword evidence="1" id="KW-0479">Metal-binding</keyword>
<dbReference type="AlphaFoldDB" id="A0A6C0D7B5"/>
<evidence type="ECO:0000256" key="3">
    <source>
        <dbReference type="ARBA" id="ARBA00023004"/>
    </source>
</evidence>
<evidence type="ECO:0000313" key="5">
    <source>
        <dbReference type="EMBL" id="QHT11809.1"/>
    </source>
</evidence>
<dbReference type="GO" id="GO:0016491">
    <property type="term" value="F:oxidoreductase activity"/>
    <property type="evidence" value="ECO:0007669"/>
    <property type="project" value="UniProtKB-KW"/>
</dbReference>
<dbReference type="PIRSF" id="PIRSF019543">
    <property type="entry name" value="Clavaminate_syn"/>
    <property type="match status" value="1"/>
</dbReference>
<evidence type="ECO:0000259" key="4">
    <source>
        <dbReference type="Pfam" id="PF02668"/>
    </source>
</evidence>
<reference evidence="5" key="1">
    <citation type="journal article" date="2020" name="Nature">
        <title>Giant virus diversity and host interactions through global metagenomics.</title>
        <authorList>
            <person name="Schulz F."/>
            <person name="Roux S."/>
            <person name="Paez-Espino D."/>
            <person name="Jungbluth S."/>
            <person name="Walsh D.A."/>
            <person name="Denef V.J."/>
            <person name="McMahon K.D."/>
            <person name="Konstantinidis K.T."/>
            <person name="Eloe-Fadrosh E.A."/>
            <person name="Kyrpides N.C."/>
            <person name="Woyke T."/>
        </authorList>
    </citation>
    <scope>NUCLEOTIDE SEQUENCE</scope>
    <source>
        <strain evidence="5">GVMAG-M-3300023174-124</strain>
    </source>
</reference>
<protein>
    <recommendedName>
        <fullName evidence="4">TauD/TfdA-like domain-containing protein</fullName>
    </recommendedName>
</protein>
<name>A0A6C0D7B5_9ZZZZ</name>
<dbReference type="InterPro" id="IPR003819">
    <property type="entry name" value="TauD/TfdA-like"/>
</dbReference>
<dbReference type="EMBL" id="MN739538">
    <property type="protein sequence ID" value="QHT11809.1"/>
    <property type="molecule type" value="Genomic_DNA"/>
</dbReference>
<evidence type="ECO:0000256" key="1">
    <source>
        <dbReference type="ARBA" id="ARBA00022723"/>
    </source>
</evidence>
<proteinExistence type="predicted"/>
<dbReference type="SUPFAM" id="SSF51197">
    <property type="entry name" value="Clavaminate synthase-like"/>
    <property type="match status" value="1"/>
</dbReference>
<accession>A0A6C0D7B5</accession>
<dbReference type="GO" id="GO:0005506">
    <property type="term" value="F:iron ion binding"/>
    <property type="evidence" value="ECO:0007669"/>
    <property type="project" value="InterPro"/>
</dbReference>
<keyword evidence="2" id="KW-0560">Oxidoreductase</keyword>
<dbReference type="InterPro" id="IPR014503">
    <property type="entry name" value="Clavaminate_syn-like"/>
</dbReference>
<feature type="domain" description="TauD/TfdA-like" evidence="4">
    <location>
        <begin position="227"/>
        <end position="291"/>
    </location>
</feature>